<evidence type="ECO:0000256" key="1">
    <source>
        <dbReference type="ARBA" id="ARBA00022737"/>
    </source>
</evidence>
<dbReference type="InterPro" id="IPR019734">
    <property type="entry name" value="TPR_rpt"/>
</dbReference>
<proteinExistence type="predicted"/>
<dbReference type="PROSITE" id="PS50293">
    <property type="entry name" value="TPR_REGION"/>
    <property type="match status" value="1"/>
</dbReference>
<dbReference type="PROSITE" id="PS50005">
    <property type="entry name" value="TPR"/>
    <property type="match status" value="2"/>
</dbReference>
<keyword evidence="1" id="KW-0677">Repeat</keyword>
<keyword evidence="2 3" id="KW-0802">TPR repeat</keyword>
<sequence>MTEAKKEFESGNLGYALKLLEKVITVTPSKEAYSLMGKILLEMGKDDEALENFKKADDKLSQAKILSNKGKYEEALLLIEDESTDEAKVLRAMILMRLERYAQVKSELDKCLTYSPLFYKIRGISEYYLGEYYEALRDLSRAIDEYPLDAELFYYRGLTKIALGMDVEGENDIDTAINLNPYYAEAYFSKGVLREKRGNLTEAESYYTKTIQINPNIVEAYVRRAKVYMKSGMEEEAFNDIKIVKDLKKPRISSAGQQ</sequence>
<dbReference type="Proteomes" id="UP000024332">
    <property type="component" value="Unassembled WGS sequence"/>
</dbReference>
<dbReference type="Pfam" id="PF13432">
    <property type="entry name" value="TPR_16"/>
    <property type="match status" value="1"/>
</dbReference>
<feature type="repeat" description="TPR" evidence="3">
    <location>
        <begin position="30"/>
        <end position="63"/>
    </location>
</feature>
<dbReference type="AlphaFoldDB" id="A0A031LRR4"/>
<name>A0A031LRR4_9CREN</name>
<dbReference type="InterPro" id="IPR050498">
    <property type="entry name" value="Ycf3"/>
</dbReference>
<evidence type="ECO:0000313" key="5">
    <source>
        <dbReference type="Proteomes" id="UP000024332"/>
    </source>
</evidence>
<dbReference type="SUPFAM" id="SSF48452">
    <property type="entry name" value="TPR-like"/>
    <property type="match status" value="2"/>
</dbReference>
<gene>
    <name evidence="4" type="ORF">CM19_02340</name>
</gene>
<dbReference type="EMBL" id="JFZT01000017">
    <property type="protein sequence ID" value="EZQ11057.1"/>
    <property type="molecule type" value="Genomic_DNA"/>
</dbReference>
<dbReference type="PANTHER" id="PTHR44858">
    <property type="entry name" value="TETRATRICOPEPTIDE REPEAT PROTEIN 6"/>
    <property type="match status" value="1"/>
</dbReference>
<feature type="repeat" description="TPR" evidence="3">
    <location>
        <begin position="184"/>
        <end position="217"/>
    </location>
</feature>
<dbReference type="InterPro" id="IPR011990">
    <property type="entry name" value="TPR-like_helical_dom_sf"/>
</dbReference>
<evidence type="ECO:0000256" key="2">
    <source>
        <dbReference type="ARBA" id="ARBA00022803"/>
    </source>
</evidence>
<dbReference type="PANTHER" id="PTHR44858:SF1">
    <property type="entry name" value="UDP-N-ACETYLGLUCOSAMINE--PEPTIDE N-ACETYLGLUCOSAMINYLTRANSFERASE SPINDLY-RELATED"/>
    <property type="match status" value="1"/>
</dbReference>
<comment type="caution">
    <text evidence="4">The sequence shown here is derived from an EMBL/GenBank/DDBJ whole genome shotgun (WGS) entry which is preliminary data.</text>
</comment>
<dbReference type="STRING" id="1160895.CM19_02340"/>
<accession>A0A031LRR4</accession>
<dbReference type="Pfam" id="PF00515">
    <property type="entry name" value="TPR_1"/>
    <property type="match status" value="1"/>
</dbReference>
<dbReference type="Gene3D" id="1.25.40.10">
    <property type="entry name" value="Tetratricopeptide repeat domain"/>
    <property type="match status" value="3"/>
</dbReference>
<dbReference type="SMART" id="SM00028">
    <property type="entry name" value="TPR"/>
    <property type="match status" value="5"/>
</dbReference>
<dbReference type="Pfam" id="PF13181">
    <property type="entry name" value="TPR_8"/>
    <property type="match status" value="1"/>
</dbReference>
<organism evidence="4 5">
    <name type="scientific">Candidatus Acidianus copahuensis</name>
    <dbReference type="NCBI Taxonomy" id="1160895"/>
    <lineage>
        <taxon>Archaea</taxon>
        <taxon>Thermoproteota</taxon>
        <taxon>Thermoprotei</taxon>
        <taxon>Sulfolobales</taxon>
        <taxon>Sulfolobaceae</taxon>
        <taxon>Acidianus</taxon>
    </lineage>
</organism>
<evidence type="ECO:0008006" key="6">
    <source>
        <dbReference type="Google" id="ProtNLM"/>
    </source>
</evidence>
<evidence type="ECO:0000256" key="3">
    <source>
        <dbReference type="PROSITE-ProRule" id="PRU00339"/>
    </source>
</evidence>
<evidence type="ECO:0000313" key="4">
    <source>
        <dbReference type="EMBL" id="EZQ11057.1"/>
    </source>
</evidence>
<keyword evidence="5" id="KW-1185">Reference proteome</keyword>
<reference evidence="4 5" key="1">
    <citation type="submission" date="2014-03" db="EMBL/GenBank/DDBJ databases">
        <title>Draft genome sequence of the novel thermoacidophilic archaea Acidianus copahuensis ALE1 strain, isolated from Copahue volcanic area in Neuquen Argentina.</title>
        <authorList>
            <person name="Urbieta M.S."/>
            <person name="Rascovan N."/>
            <person name="Castro C."/>
            <person name="Revale S."/>
            <person name="Giaveno M.A."/>
            <person name="Vazquez M.P."/>
            <person name="Donati E.R."/>
        </authorList>
    </citation>
    <scope>NUCLEOTIDE SEQUENCE [LARGE SCALE GENOMIC DNA]</scope>
    <source>
        <strain evidence="4 5">ALE1</strain>
    </source>
</reference>
<protein>
    <recommendedName>
        <fullName evidence="6">Tetratricopeptide repeat protein</fullName>
    </recommendedName>
</protein>